<accession>W2UTM0</accession>
<evidence type="ECO:0000256" key="1">
    <source>
        <dbReference type="SAM" id="MobiDB-lite"/>
    </source>
</evidence>
<evidence type="ECO:0000313" key="3">
    <source>
        <dbReference type="Proteomes" id="UP000018850"/>
    </source>
</evidence>
<evidence type="ECO:0000313" key="2">
    <source>
        <dbReference type="EMBL" id="ETN96871.1"/>
    </source>
</evidence>
<feature type="compositionally biased region" description="Polar residues" evidence="1">
    <location>
        <begin position="22"/>
        <end position="37"/>
    </location>
</feature>
<sequence>MASSSNGKTSGPKIINLIPENAGSNPDNATNYGINRA</sequence>
<reference evidence="3" key="1">
    <citation type="submission" date="2013-11" db="EMBL/GenBank/DDBJ databases">
        <title>Draft genome sequence from a member of Zhouia, isolated tidal flat.</title>
        <authorList>
            <person name="Jin H."/>
            <person name="Jeon C.O."/>
        </authorList>
    </citation>
    <scope>NUCLEOTIDE SEQUENCE [LARGE SCALE GENOMIC DNA]</scope>
    <source>
        <strain evidence="3">AD3</strain>
    </source>
</reference>
<keyword evidence="3" id="KW-1185">Reference proteome</keyword>
<proteinExistence type="predicted"/>
<dbReference type="EMBL" id="AYXY01000001">
    <property type="protein sequence ID" value="ETN96871.1"/>
    <property type="molecule type" value="Genomic_DNA"/>
</dbReference>
<comment type="caution">
    <text evidence="2">The sequence shown here is derived from an EMBL/GenBank/DDBJ whole genome shotgun (WGS) entry which is preliminary data.</text>
</comment>
<organism evidence="2 3">
    <name type="scientific">Zhouia amylolytica AD3</name>
    <dbReference type="NCBI Taxonomy" id="1286632"/>
    <lineage>
        <taxon>Bacteria</taxon>
        <taxon>Pseudomonadati</taxon>
        <taxon>Bacteroidota</taxon>
        <taxon>Flavobacteriia</taxon>
        <taxon>Flavobacteriales</taxon>
        <taxon>Flavobacteriaceae</taxon>
        <taxon>Zhouia</taxon>
    </lineage>
</organism>
<gene>
    <name evidence="2" type="ORF">P278_02970</name>
</gene>
<dbReference type="AlphaFoldDB" id="W2UTM0"/>
<reference evidence="2 3" key="2">
    <citation type="journal article" date="2016" name="Genome Announc.">
        <title>Draft Genome Sequence of Zhouia amylolytica AD3, Isolated from Tidal Flat Sediment.</title>
        <authorList>
            <person name="Jia B."/>
            <person name="Jin H.M."/>
            <person name="Lee H.J."/>
            <person name="Jeon C.O."/>
        </authorList>
    </citation>
    <scope>NUCLEOTIDE SEQUENCE [LARGE SCALE GENOMIC DNA]</scope>
    <source>
        <strain evidence="2 3">AD3</strain>
    </source>
</reference>
<name>W2UTM0_9FLAO</name>
<feature type="region of interest" description="Disordered" evidence="1">
    <location>
        <begin position="1"/>
        <end position="37"/>
    </location>
</feature>
<protein>
    <submittedName>
        <fullName evidence="2">Uncharacterized protein</fullName>
    </submittedName>
</protein>
<dbReference type="Proteomes" id="UP000018850">
    <property type="component" value="Unassembled WGS sequence"/>
</dbReference>